<dbReference type="AlphaFoldDB" id="A0AAN9SCD7"/>
<gene>
    <name evidence="1" type="ORF">VNO78_21222</name>
</gene>
<evidence type="ECO:0000313" key="2">
    <source>
        <dbReference type="Proteomes" id="UP001386955"/>
    </source>
</evidence>
<name>A0AAN9SCD7_PSOTE</name>
<accession>A0AAN9SCD7</accession>
<keyword evidence="2" id="KW-1185">Reference proteome</keyword>
<organism evidence="1 2">
    <name type="scientific">Psophocarpus tetragonolobus</name>
    <name type="common">Winged bean</name>
    <name type="synonym">Dolichos tetragonolobus</name>
    <dbReference type="NCBI Taxonomy" id="3891"/>
    <lineage>
        <taxon>Eukaryota</taxon>
        <taxon>Viridiplantae</taxon>
        <taxon>Streptophyta</taxon>
        <taxon>Embryophyta</taxon>
        <taxon>Tracheophyta</taxon>
        <taxon>Spermatophyta</taxon>
        <taxon>Magnoliopsida</taxon>
        <taxon>eudicotyledons</taxon>
        <taxon>Gunneridae</taxon>
        <taxon>Pentapetalae</taxon>
        <taxon>rosids</taxon>
        <taxon>fabids</taxon>
        <taxon>Fabales</taxon>
        <taxon>Fabaceae</taxon>
        <taxon>Papilionoideae</taxon>
        <taxon>50 kb inversion clade</taxon>
        <taxon>NPAAA clade</taxon>
        <taxon>indigoferoid/millettioid clade</taxon>
        <taxon>Phaseoleae</taxon>
        <taxon>Psophocarpus</taxon>
    </lineage>
</organism>
<dbReference type="Proteomes" id="UP001386955">
    <property type="component" value="Unassembled WGS sequence"/>
</dbReference>
<protein>
    <submittedName>
        <fullName evidence="1">Uncharacterized protein</fullName>
    </submittedName>
</protein>
<evidence type="ECO:0000313" key="1">
    <source>
        <dbReference type="EMBL" id="KAK7392774.1"/>
    </source>
</evidence>
<reference evidence="1 2" key="1">
    <citation type="submission" date="2024-01" db="EMBL/GenBank/DDBJ databases">
        <title>The genomes of 5 underutilized Papilionoideae crops provide insights into root nodulation and disease resistanc.</title>
        <authorList>
            <person name="Jiang F."/>
        </authorList>
    </citation>
    <scope>NUCLEOTIDE SEQUENCE [LARGE SCALE GENOMIC DNA]</scope>
    <source>
        <strain evidence="1">DUOXIRENSHENG_FW03</strain>
        <tissue evidence="1">Leaves</tissue>
    </source>
</reference>
<comment type="caution">
    <text evidence="1">The sequence shown here is derived from an EMBL/GenBank/DDBJ whole genome shotgun (WGS) entry which is preliminary data.</text>
</comment>
<sequence>MSENMNIEEFDSDKMIVPSDPSRVDGYLQQNYGVVSVMLPIPSASPVWTPIKISLLSSPPSSSELVNYWPFKPSQITLDLLSSINQPIQHFSNEDPGLQLDFMSVYGLVAAGQVVEPGPLTLGSPLSEAEIEATTLALCPPGVEKEAIKKPKLDLNLKI</sequence>
<dbReference type="EMBL" id="JAYMYS010000005">
    <property type="protein sequence ID" value="KAK7392774.1"/>
    <property type="molecule type" value="Genomic_DNA"/>
</dbReference>
<proteinExistence type="predicted"/>